<dbReference type="PANTHER" id="PTHR21064:SF6">
    <property type="entry name" value="AMINOGLYCOSIDE PHOSPHOTRANSFERASE DOMAIN-CONTAINING PROTEIN"/>
    <property type="match status" value="1"/>
</dbReference>
<dbReference type="PANTHER" id="PTHR21064">
    <property type="entry name" value="AMINOGLYCOSIDE PHOSPHOTRANSFERASE DOMAIN-CONTAINING PROTEIN-RELATED"/>
    <property type="match status" value="1"/>
</dbReference>
<feature type="domain" description="Aminoglycoside phosphotransferase" evidence="2">
    <location>
        <begin position="56"/>
        <end position="311"/>
    </location>
</feature>
<evidence type="ECO:0000259" key="2">
    <source>
        <dbReference type="Pfam" id="PF01636"/>
    </source>
</evidence>
<dbReference type="RefSeq" id="WP_047697717.1">
    <property type="nucleotide sequence ID" value="NZ_KN265539.1"/>
</dbReference>
<dbReference type="InterPro" id="IPR050249">
    <property type="entry name" value="Pseudomonas-type_ThrB"/>
</dbReference>
<accession>A0AB34P4X6</accession>
<organism evidence="3 4">
    <name type="scientific">Xanthomonas cannabis pv. phaseoli</name>
    <dbReference type="NCBI Taxonomy" id="1885902"/>
    <lineage>
        <taxon>Bacteria</taxon>
        <taxon>Pseudomonadati</taxon>
        <taxon>Pseudomonadota</taxon>
        <taxon>Gammaproteobacteria</taxon>
        <taxon>Lysobacterales</taxon>
        <taxon>Lysobacteraceae</taxon>
        <taxon>Xanthomonas</taxon>
    </lineage>
</organism>
<dbReference type="SUPFAM" id="SSF56112">
    <property type="entry name" value="Protein kinase-like (PK-like)"/>
    <property type="match status" value="1"/>
</dbReference>
<evidence type="ECO:0000313" key="4">
    <source>
        <dbReference type="Proteomes" id="UP000029879"/>
    </source>
</evidence>
<dbReference type="Proteomes" id="UP000029879">
    <property type="component" value="Unassembled WGS sequence"/>
</dbReference>
<gene>
    <name evidence="3" type="ORF">NC00_19280</name>
</gene>
<dbReference type="InterPro" id="IPR011009">
    <property type="entry name" value="Kinase-like_dom_sf"/>
</dbReference>
<dbReference type="Gene3D" id="3.90.1200.10">
    <property type="match status" value="1"/>
</dbReference>
<dbReference type="GO" id="GO:0009088">
    <property type="term" value="P:threonine biosynthetic process"/>
    <property type="evidence" value="ECO:0007669"/>
    <property type="project" value="TreeGrafter"/>
</dbReference>
<evidence type="ECO:0000256" key="1">
    <source>
        <dbReference type="ARBA" id="ARBA00038240"/>
    </source>
</evidence>
<dbReference type="InterPro" id="IPR002575">
    <property type="entry name" value="Aminoglycoside_PTrfase"/>
</dbReference>
<sequence>MNAPHQVHGMSLALAPPDWPALTLEEIRRVLQRLPTLGGAQDVQWHSARPFSAAARVETATGPVIVKRHHRRVRSVAALREEHAFMAHLRRAGAPVVEVLHAADGQTAFAHDAWVYEVQRAGAGHDLYRDAVSWTPFIDTAHAHAAGAALAQLHRAARGFTAPARSSAVLVANLQVFAQAEPLPALQRALPTRPHLAAALHGYSWQRDLATHVLPWHARAWPLLSAPGAMPPLWTHGDWHASNLLWSTDHGATRVSAIFDFGLSDRNSALFDLATAIERNLIPWLHLDTGARAQPELAQLDALLDGYAAHCPLGAAQLRCLAALLPIVHVDFALSEIDYFAGITRSADNVDIAYHRYLLGHADWFSSADGQALLAHLHARAHRSP</sequence>
<dbReference type="AlphaFoldDB" id="A0AB34P4X6"/>
<name>A0AB34P4X6_9XANT</name>
<evidence type="ECO:0000313" key="3">
    <source>
        <dbReference type="EMBL" id="KGK56223.1"/>
    </source>
</evidence>
<comment type="caution">
    <text evidence="3">The sequence shown here is derived from an EMBL/GenBank/DDBJ whole genome shotgun (WGS) entry which is preliminary data.</text>
</comment>
<dbReference type="GO" id="GO:0004413">
    <property type="term" value="F:homoserine kinase activity"/>
    <property type="evidence" value="ECO:0007669"/>
    <property type="project" value="TreeGrafter"/>
</dbReference>
<protein>
    <submittedName>
        <fullName evidence="3">Aminoglycoside phosphotransferase</fullName>
    </submittedName>
</protein>
<reference evidence="3 4" key="1">
    <citation type="submission" date="2014-10" db="EMBL/GenBank/DDBJ databases">
        <title>Genome sequence of a Xanthomonas strain that is pathogenic on beans.</title>
        <authorList>
            <person name="Aritua V."/>
            <person name="Sapp M."/>
            <person name="Harrison J."/>
            <person name="Smith J."/>
            <person name="Studholme D."/>
        </authorList>
    </citation>
    <scope>NUCLEOTIDE SEQUENCE [LARGE SCALE GENOMIC DNA]</scope>
    <source>
        <strain evidence="3 4">Nyagatare</strain>
    </source>
</reference>
<dbReference type="Pfam" id="PF01636">
    <property type="entry name" value="APH"/>
    <property type="match status" value="1"/>
</dbReference>
<dbReference type="EMBL" id="JRQI01000096">
    <property type="protein sequence ID" value="KGK56223.1"/>
    <property type="molecule type" value="Genomic_DNA"/>
</dbReference>
<proteinExistence type="inferred from homology"/>
<comment type="similarity">
    <text evidence="1">Belongs to the pseudomonas-type ThrB family.</text>
</comment>